<feature type="transmembrane region" description="Helical" evidence="10">
    <location>
        <begin position="299"/>
        <end position="317"/>
    </location>
</feature>
<dbReference type="SUPFAM" id="SSF81653">
    <property type="entry name" value="Calcium ATPase, transduction domain A"/>
    <property type="match status" value="1"/>
</dbReference>
<dbReference type="SUPFAM" id="SSF49503">
    <property type="entry name" value="Cupredoxins"/>
    <property type="match status" value="1"/>
</dbReference>
<feature type="compositionally biased region" description="Polar residues" evidence="11">
    <location>
        <begin position="146"/>
        <end position="155"/>
    </location>
</feature>
<evidence type="ECO:0000256" key="8">
    <source>
        <dbReference type="ARBA" id="ARBA00022989"/>
    </source>
</evidence>
<evidence type="ECO:0000256" key="11">
    <source>
        <dbReference type="SAM" id="MobiDB-lite"/>
    </source>
</evidence>
<keyword evidence="8 10" id="KW-1133">Transmembrane helix</keyword>
<dbReference type="NCBIfam" id="TIGR01511">
    <property type="entry name" value="ATPase-IB1_Cu"/>
    <property type="match status" value="1"/>
</dbReference>
<keyword evidence="10" id="KW-1003">Cell membrane</keyword>
<dbReference type="InterPro" id="IPR007029">
    <property type="entry name" value="YHS_dom"/>
</dbReference>
<comment type="caution">
    <text evidence="15">The sequence shown here is derived from an EMBL/GenBank/DDBJ whole genome shotgun (WGS) entry which is preliminary data.</text>
</comment>
<protein>
    <submittedName>
        <fullName evidence="15">Transporter</fullName>
    </submittedName>
</protein>
<dbReference type="InterPro" id="IPR008250">
    <property type="entry name" value="ATPase_P-typ_transduc_dom_A_sf"/>
</dbReference>
<dbReference type="GO" id="GO:0005507">
    <property type="term" value="F:copper ion binding"/>
    <property type="evidence" value="ECO:0007669"/>
    <property type="project" value="TreeGrafter"/>
</dbReference>
<evidence type="ECO:0000256" key="5">
    <source>
        <dbReference type="ARBA" id="ARBA00022741"/>
    </source>
</evidence>
<dbReference type="NCBIfam" id="TIGR01494">
    <property type="entry name" value="ATPase_P-type"/>
    <property type="match status" value="1"/>
</dbReference>
<accession>A0A261GBG7</accession>
<dbReference type="Gene3D" id="2.70.150.10">
    <property type="entry name" value="Calcium-transporting ATPase, cytoplasmic transduction domain A"/>
    <property type="match status" value="1"/>
</dbReference>
<evidence type="ECO:0000259" key="13">
    <source>
        <dbReference type="Pfam" id="PF04945"/>
    </source>
</evidence>
<dbReference type="Pfam" id="PF00702">
    <property type="entry name" value="Hydrolase"/>
    <property type="match status" value="1"/>
</dbReference>
<dbReference type="FunFam" id="2.70.150.10:FF:000002">
    <property type="entry name" value="Copper-transporting ATPase 1, putative"/>
    <property type="match status" value="1"/>
</dbReference>
<dbReference type="OrthoDB" id="7059309at2"/>
<feature type="region of interest" description="Disordered" evidence="11">
    <location>
        <begin position="878"/>
        <end position="901"/>
    </location>
</feature>
<dbReference type="InterPro" id="IPR027256">
    <property type="entry name" value="P-typ_ATPase_IB"/>
</dbReference>
<name>A0A261GBG7_9BIFI</name>
<feature type="transmembrane region" description="Helical" evidence="10">
    <location>
        <begin position="459"/>
        <end position="478"/>
    </location>
</feature>
<keyword evidence="7" id="KW-1278">Translocase</keyword>
<dbReference type="GO" id="GO:0043682">
    <property type="term" value="F:P-type divalent copper transporter activity"/>
    <property type="evidence" value="ECO:0007669"/>
    <property type="project" value="TreeGrafter"/>
</dbReference>
<evidence type="ECO:0000256" key="10">
    <source>
        <dbReference type="RuleBase" id="RU362081"/>
    </source>
</evidence>
<comment type="subcellular location">
    <subcellularLocation>
        <location evidence="1">Cell membrane</location>
        <topology evidence="1">Multi-pass membrane protein</topology>
    </subcellularLocation>
</comment>
<dbReference type="GO" id="GO:0055070">
    <property type="term" value="P:copper ion homeostasis"/>
    <property type="evidence" value="ECO:0007669"/>
    <property type="project" value="TreeGrafter"/>
</dbReference>
<dbReference type="SUPFAM" id="SSF81665">
    <property type="entry name" value="Calcium ATPase, transmembrane domain M"/>
    <property type="match status" value="1"/>
</dbReference>
<dbReference type="Gene3D" id="3.40.1110.10">
    <property type="entry name" value="Calcium-transporting ATPase, cytoplasmic domain N"/>
    <property type="match status" value="1"/>
</dbReference>
<dbReference type="PRINTS" id="PR00119">
    <property type="entry name" value="CATATPASE"/>
</dbReference>
<sequence>MTIAIAVIIAAVLTAAVAFYFFAPKKAKEASDEGGVQIAHIEVKGGYTPAHIAVRSGKPIKLVFERKEAGECSSHVVFSDLGIDQALPAYQTTTLELPSLAVGEYPFACGMNMLHGMLEVRGEGKIDNDQSSGSAAVPQHGEVDVSRSTSGQGTDANHDKTSDEHAWRGADVSERIDANDSTRSAAQGDDSHTKEIHELWVRLIVGIVFTLPVFSAAMLHPFLGHMIPSFLMNPWVQLVLTLPVMFYSGWPVHRTGWLAMAHRSAEMNSLVAVGTGTAFIYSVVVTVDPAIVPAGSREPYFEAVGTIITLMILGQLLEAKARAGTGDAIRKLINLRPSTARIVLDSGSADEHIEEIPVEKVQAGDVIVIRPGEKFPVDGSVLSGESSVDESMITGESMPVNKVKGDDVIGATVNANGSLRYRATKVGKDSVLSHIVDLVRSAQASKAPIQRLADRIAKYFVPAVMIIAIWTFVVWWILGPVPQAVHGLVAAVSVLVIACPCALGIATPLSVTIGTGKGAQAGVLIRSAVALESLHSLKVLVLDKTGTITAGKPTVTDILPQNLDNDALALIASVEQNSEHPLAQAIVSKAQQSSAPLKKAEHFKAVAGQGVAATVDEHSVVVGNVTMLKNQHVNVEDEAAVDLFRQSRNLAAQGKTPVAAAIDGTLVAVMAIADAVKGDSKSAISELKKRGIDIYMITGDGSGTAESIAQQVGIEHVIAEVPPEGKAAKIRELQRNNAVVGMVGDGINDAPALAQANIGIAVGTGTDIAIESSDVTLMSGKLTGVVTAIDLSRATMRNIRENLGFAFGYNMLGIPIGAGVLFPFTGLLLNPMIAGAAMAFSSLSVVINANRLRSFSWKADDVHATTDHVASLDNAQETTIHETEIQESSKGDSAMSQTGESTVKDPVCGMNVNIRDAAATRTIDGKQYAFCSNHCAAEFDNNLDQYTKA</sequence>
<dbReference type="Gene3D" id="3.40.50.1000">
    <property type="entry name" value="HAD superfamily/HAD-like"/>
    <property type="match status" value="1"/>
</dbReference>
<dbReference type="InterPro" id="IPR018303">
    <property type="entry name" value="ATPase_P-typ_P_site"/>
</dbReference>
<dbReference type="PRINTS" id="PR00120">
    <property type="entry name" value="HATPASE"/>
</dbReference>
<evidence type="ECO:0000256" key="3">
    <source>
        <dbReference type="ARBA" id="ARBA00022692"/>
    </source>
</evidence>
<dbReference type="InterPro" id="IPR023299">
    <property type="entry name" value="ATPase_P-typ_cyto_dom_N"/>
</dbReference>
<evidence type="ECO:0000256" key="9">
    <source>
        <dbReference type="ARBA" id="ARBA00023136"/>
    </source>
</evidence>
<keyword evidence="16" id="KW-1185">Reference proteome</keyword>
<dbReference type="InterPro" id="IPR001757">
    <property type="entry name" value="P_typ_ATPase"/>
</dbReference>
<dbReference type="InterPro" id="IPR008972">
    <property type="entry name" value="Cupredoxin"/>
</dbReference>
<feature type="transmembrane region" description="Helical" evidence="10">
    <location>
        <begin position="484"/>
        <end position="507"/>
    </location>
</feature>
<organism evidence="15 16">
    <name type="scientific">Bifidobacterium aquikefiri</name>
    <dbReference type="NCBI Taxonomy" id="1653207"/>
    <lineage>
        <taxon>Bacteria</taxon>
        <taxon>Bacillati</taxon>
        <taxon>Actinomycetota</taxon>
        <taxon>Actinomycetes</taxon>
        <taxon>Bifidobacteriales</taxon>
        <taxon>Bifidobacteriaceae</taxon>
        <taxon>Bifidobacterium</taxon>
    </lineage>
</organism>
<dbReference type="SFLD" id="SFLDF00027">
    <property type="entry name" value="p-type_atpase"/>
    <property type="match status" value="1"/>
</dbReference>
<dbReference type="EMBL" id="MWXA01000002">
    <property type="protein sequence ID" value="OZG68515.1"/>
    <property type="molecule type" value="Genomic_DNA"/>
</dbReference>
<dbReference type="GeneID" id="98295014"/>
<dbReference type="SFLD" id="SFLDG00002">
    <property type="entry name" value="C1.7:_P-type_atpase_like"/>
    <property type="match status" value="1"/>
</dbReference>
<evidence type="ECO:0000256" key="4">
    <source>
        <dbReference type="ARBA" id="ARBA00022723"/>
    </source>
</evidence>
<comment type="similarity">
    <text evidence="2 10">Belongs to the cation transport ATPase (P-type) (TC 3.A.3) family. Type IB subfamily.</text>
</comment>
<evidence type="ECO:0000259" key="12">
    <source>
        <dbReference type="Pfam" id="PF00122"/>
    </source>
</evidence>
<dbReference type="PROSITE" id="PS00154">
    <property type="entry name" value="ATPASE_E1_E2"/>
    <property type="match status" value="1"/>
</dbReference>
<keyword evidence="4 10" id="KW-0479">Metal-binding</keyword>
<feature type="domain" description="EfeO-type cupredoxin-like" evidence="14">
    <location>
        <begin position="15"/>
        <end position="118"/>
    </location>
</feature>
<gene>
    <name evidence="15" type="ORF">BAQU_0333</name>
</gene>
<evidence type="ECO:0000259" key="14">
    <source>
        <dbReference type="Pfam" id="PF13473"/>
    </source>
</evidence>
<evidence type="ECO:0000256" key="1">
    <source>
        <dbReference type="ARBA" id="ARBA00004651"/>
    </source>
</evidence>
<evidence type="ECO:0000256" key="2">
    <source>
        <dbReference type="ARBA" id="ARBA00006024"/>
    </source>
</evidence>
<dbReference type="SFLD" id="SFLDS00003">
    <property type="entry name" value="Haloacid_Dehalogenase"/>
    <property type="match status" value="1"/>
</dbReference>
<dbReference type="GO" id="GO:0016887">
    <property type="term" value="F:ATP hydrolysis activity"/>
    <property type="evidence" value="ECO:0007669"/>
    <property type="project" value="InterPro"/>
</dbReference>
<dbReference type="Pfam" id="PF00122">
    <property type="entry name" value="E1-E2_ATPase"/>
    <property type="match status" value="1"/>
</dbReference>
<dbReference type="NCBIfam" id="TIGR01525">
    <property type="entry name" value="ATPase-IB_hvy"/>
    <property type="match status" value="1"/>
</dbReference>
<feature type="transmembrane region" description="Helical" evidence="10">
    <location>
        <begin position="828"/>
        <end position="849"/>
    </location>
</feature>
<evidence type="ECO:0000256" key="6">
    <source>
        <dbReference type="ARBA" id="ARBA00022840"/>
    </source>
</evidence>
<dbReference type="InterPro" id="IPR044492">
    <property type="entry name" value="P_typ_ATPase_HD_dom"/>
</dbReference>
<dbReference type="PANTHER" id="PTHR43520:SF8">
    <property type="entry name" value="P-TYPE CU(+) TRANSPORTER"/>
    <property type="match status" value="1"/>
</dbReference>
<evidence type="ECO:0000256" key="7">
    <source>
        <dbReference type="ARBA" id="ARBA00022967"/>
    </source>
</evidence>
<keyword evidence="5 10" id="KW-0547">Nucleotide-binding</keyword>
<keyword evidence="9 10" id="KW-0472">Membrane</keyword>
<keyword evidence="3 10" id="KW-0812">Transmembrane</keyword>
<keyword evidence="6 10" id="KW-0067">ATP-binding</keyword>
<dbReference type="InterPro" id="IPR028096">
    <property type="entry name" value="EfeO_Cupredoxin"/>
</dbReference>
<feature type="transmembrane region" description="Helical" evidence="10">
    <location>
        <begin position="265"/>
        <end position="287"/>
    </location>
</feature>
<dbReference type="AlphaFoldDB" id="A0A261GBG7"/>
<dbReference type="InterPro" id="IPR036412">
    <property type="entry name" value="HAD-like_sf"/>
</dbReference>
<dbReference type="Gene3D" id="2.60.40.420">
    <property type="entry name" value="Cupredoxins - blue copper proteins"/>
    <property type="match status" value="1"/>
</dbReference>
<feature type="transmembrane region" description="Helical" evidence="10">
    <location>
        <begin position="199"/>
        <end position="223"/>
    </location>
</feature>
<dbReference type="Pfam" id="PF04945">
    <property type="entry name" value="YHS"/>
    <property type="match status" value="1"/>
</dbReference>
<feature type="transmembrane region" description="Helical" evidence="10">
    <location>
        <begin position="6"/>
        <end position="23"/>
    </location>
</feature>
<feature type="region of interest" description="Disordered" evidence="11">
    <location>
        <begin position="124"/>
        <end position="190"/>
    </location>
</feature>
<evidence type="ECO:0000313" key="15">
    <source>
        <dbReference type="EMBL" id="OZG68515.1"/>
    </source>
</evidence>
<dbReference type="InterPro" id="IPR023298">
    <property type="entry name" value="ATPase_P-typ_TM_dom_sf"/>
</dbReference>
<dbReference type="CDD" id="cd02094">
    <property type="entry name" value="P-type_ATPase_Cu-like"/>
    <property type="match status" value="1"/>
</dbReference>
<dbReference type="PANTHER" id="PTHR43520">
    <property type="entry name" value="ATP7, ISOFORM B"/>
    <property type="match status" value="1"/>
</dbReference>
<dbReference type="GO" id="GO:0005886">
    <property type="term" value="C:plasma membrane"/>
    <property type="evidence" value="ECO:0007669"/>
    <property type="project" value="UniProtKB-SubCell"/>
</dbReference>
<feature type="domain" description="P-type ATPase A" evidence="12">
    <location>
        <begin position="337"/>
        <end position="439"/>
    </location>
</feature>
<feature type="compositionally biased region" description="Basic and acidic residues" evidence="11">
    <location>
        <begin position="156"/>
        <end position="180"/>
    </location>
</feature>
<dbReference type="RefSeq" id="WP_094692357.1">
    <property type="nucleotide sequence ID" value="NZ_CALENZ010000002.1"/>
</dbReference>
<feature type="transmembrane region" description="Helical" evidence="10">
    <location>
        <begin position="803"/>
        <end position="822"/>
    </location>
</feature>
<proteinExistence type="inferred from homology"/>
<evidence type="ECO:0000313" key="16">
    <source>
        <dbReference type="Proteomes" id="UP000216451"/>
    </source>
</evidence>
<dbReference type="Pfam" id="PF13473">
    <property type="entry name" value="Cupredoxin_1"/>
    <property type="match status" value="1"/>
</dbReference>
<feature type="compositionally biased region" description="Basic and acidic residues" evidence="11">
    <location>
        <begin position="879"/>
        <end position="890"/>
    </location>
</feature>
<feature type="domain" description="YHS" evidence="13">
    <location>
        <begin position="903"/>
        <end position="947"/>
    </location>
</feature>
<dbReference type="SUPFAM" id="SSF56784">
    <property type="entry name" value="HAD-like"/>
    <property type="match status" value="1"/>
</dbReference>
<reference evidence="15 16" key="1">
    <citation type="journal article" date="2017" name="BMC Genomics">
        <title>Comparative genomic and phylogenomic analyses of the Bifidobacteriaceae family.</title>
        <authorList>
            <person name="Lugli G.A."/>
            <person name="Milani C."/>
            <person name="Turroni F."/>
            <person name="Duranti S."/>
            <person name="Mancabelli L."/>
            <person name="Mangifesta M."/>
            <person name="Ferrario C."/>
            <person name="Modesto M."/>
            <person name="Mattarelli P."/>
            <person name="Jiri K."/>
            <person name="van Sinderen D."/>
            <person name="Ventura M."/>
        </authorList>
    </citation>
    <scope>NUCLEOTIDE SEQUENCE [LARGE SCALE GENOMIC DNA]</scope>
    <source>
        <strain evidence="15 16">LMG 28769</strain>
    </source>
</reference>
<dbReference type="Proteomes" id="UP000216451">
    <property type="component" value="Unassembled WGS sequence"/>
</dbReference>
<dbReference type="InterPro" id="IPR023214">
    <property type="entry name" value="HAD_sf"/>
</dbReference>
<dbReference type="GO" id="GO:0005524">
    <property type="term" value="F:ATP binding"/>
    <property type="evidence" value="ECO:0007669"/>
    <property type="project" value="UniProtKB-UniRule"/>
</dbReference>
<dbReference type="InterPro" id="IPR059000">
    <property type="entry name" value="ATPase_P-type_domA"/>
</dbReference>
<feature type="transmembrane region" description="Helical" evidence="10">
    <location>
        <begin position="235"/>
        <end position="253"/>
    </location>
</feature>